<dbReference type="AlphaFoldDB" id="A0A9W8MGA6"/>
<feature type="non-terminal residue" evidence="2">
    <location>
        <position position="696"/>
    </location>
</feature>
<gene>
    <name evidence="2" type="ORF">H1R20_g7477</name>
</gene>
<keyword evidence="3" id="KW-1185">Reference proteome</keyword>
<accession>A0A9W8MGA6</accession>
<dbReference type="EMBL" id="JANBPK010000864">
    <property type="protein sequence ID" value="KAJ2929616.1"/>
    <property type="molecule type" value="Genomic_DNA"/>
</dbReference>
<feature type="compositionally biased region" description="Low complexity" evidence="1">
    <location>
        <begin position="1"/>
        <end position="17"/>
    </location>
</feature>
<feature type="region of interest" description="Disordered" evidence="1">
    <location>
        <begin position="363"/>
        <end position="414"/>
    </location>
</feature>
<dbReference type="OrthoDB" id="3070163at2759"/>
<organism evidence="2 3">
    <name type="scientific">Candolleomyces eurysporus</name>
    <dbReference type="NCBI Taxonomy" id="2828524"/>
    <lineage>
        <taxon>Eukaryota</taxon>
        <taxon>Fungi</taxon>
        <taxon>Dikarya</taxon>
        <taxon>Basidiomycota</taxon>
        <taxon>Agaricomycotina</taxon>
        <taxon>Agaricomycetes</taxon>
        <taxon>Agaricomycetidae</taxon>
        <taxon>Agaricales</taxon>
        <taxon>Agaricineae</taxon>
        <taxon>Psathyrellaceae</taxon>
        <taxon>Candolleomyces</taxon>
    </lineage>
</organism>
<feature type="region of interest" description="Disordered" evidence="1">
    <location>
        <begin position="218"/>
        <end position="243"/>
    </location>
</feature>
<reference evidence="2" key="1">
    <citation type="submission" date="2022-06" db="EMBL/GenBank/DDBJ databases">
        <title>Genome Sequence of Candolleomyces eurysporus.</title>
        <authorList>
            <person name="Buettner E."/>
        </authorList>
    </citation>
    <scope>NUCLEOTIDE SEQUENCE</scope>
    <source>
        <strain evidence="2">VTCC 930004</strain>
    </source>
</reference>
<feature type="compositionally biased region" description="Low complexity" evidence="1">
    <location>
        <begin position="363"/>
        <end position="379"/>
    </location>
</feature>
<feature type="compositionally biased region" description="Polar residues" evidence="1">
    <location>
        <begin position="19"/>
        <end position="36"/>
    </location>
</feature>
<feature type="region of interest" description="Disordered" evidence="1">
    <location>
        <begin position="1"/>
        <end position="124"/>
    </location>
</feature>
<evidence type="ECO:0000313" key="2">
    <source>
        <dbReference type="EMBL" id="KAJ2929616.1"/>
    </source>
</evidence>
<comment type="caution">
    <text evidence="2">The sequence shown here is derived from an EMBL/GenBank/DDBJ whole genome shotgun (WGS) entry which is preliminary data.</text>
</comment>
<feature type="compositionally biased region" description="Basic and acidic residues" evidence="1">
    <location>
        <begin position="395"/>
        <end position="404"/>
    </location>
</feature>
<dbReference type="Proteomes" id="UP001140091">
    <property type="component" value="Unassembled WGS sequence"/>
</dbReference>
<evidence type="ECO:0000313" key="3">
    <source>
        <dbReference type="Proteomes" id="UP001140091"/>
    </source>
</evidence>
<evidence type="ECO:0000256" key="1">
    <source>
        <dbReference type="SAM" id="MobiDB-lite"/>
    </source>
</evidence>
<feature type="region of interest" description="Disordered" evidence="1">
    <location>
        <begin position="329"/>
        <end position="348"/>
    </location>
</feature>
<proteinExistence type="predicted"/>
<name>A0A9W8MGA6_9AGAR</name>
<feature type="region of interest" description="Disordered" evidence="1">
    <location>
        <begin position="154"/>
        <end position="199"/>
    </location>
</feature>
<sequence length="696" mass="75111">MSSRSTRSSLAASAAATPTPENGGQSTRSSRKTQATRAAAAEPNASLPKQRGRGRPPKVTVTPELLPESPELKSAAPAVSKAPGAKKTGKQASKTPAGPSPQLPLPQMSPKKIANLQKERQSELADEIWSTIKAKDAREMAKRSSRTVRHLANIQEADESAGEEVFNVTDVSGGSSEDEAPKAPPVAAPPARIPASADAASEIAALKAKIEELEALSRMKEKKPASAQKGTRKPPSSFASGLHPLYFQQANKDVTGTDTQRSISPFEMGGLDDDDIADTCPTSSIATGANAPAKIQQESLARQYSTAKGLTRDTARKNDNVLVALHDQPAQRQAQNAAVPPRLGCGQPLRHHETFIDLTAPASTHATASTHAPASTNTNPPSKTKPNSRKSKKALKQDSSENSERNSAGRLTANGVRTADLPNFLEARNKWKAVFLPSLYHTLFLSLETFDAFRSSSPEFHETVQELIDLIYPESRYVLAEAGDPVVLTAYNRISIIRSQIASHAATVIQNHLRETFRLQDKHVAPNYRGAHSWLLWARQLASGPLFFEVPTPLECRVPSDDPAFIFPHGRMRSPFLLGVVTNALSHADGSIKDRSLFPFGLFSISMAALERAACSIKEDATIDSKLMTTFCKVKWGEAIRNYCNLCCAFDPDTLASILNLCQNIDDAGCVIPAEGQDDVRIVQRANIFSFPSPTK</sequence>
<protein>
    <submittedName>
        <fullName evidence="2">Uncharacterized protein</fullName>
    </submittedName>
</protein>
<feature type="compositionally biased region" description="Pro residues" evidence="1">
    <location>
        <begin position="182"/>
        <end position="192"/>
    </location>
</feature>